<dbReference type="PANTHER" id="PTHR45649:SF22">
    <property type="entry name" value="TRANSPORTER, PUTATIVE (EUROFUNG)-RELATED"/>
    <property type="match status" value="1"/>
</dbReference>
<feature type="transmembrane region" description="Helical" evidence="6">
    <location>
        <begin position="199"/>
        <end position="220"/>
    </location>
</feature>
<evidence type="ECO:0000313" key="7">
    <source>
        <dbReference type="EMBL" id="KAK2613027.1"/>
    </source>
</evidence>
<dbReference type="GO" id="GO:0006865">
    <property type="term" value="P:amino acid transport"/>
    <property type="evidence" value="ECO:0007669"/>
    <property type="project" value="InterPro"/>
</dbReference>
<proteinExistence type="predicted"/>
<evidence type="ECO:0000256" key="1">
    <source>
        <dbReference type="ARBA" id="ARBA00004141"/>
    </source>
</evidence>
<feature type="transmembrane region" description="Helical" evidence="6">
    <location>
        <begin position="41"/>
        <end position="62"/>
    </location>
</feature>
<dbReference type="InterPro" id="IPR004840">
    <property type="entry name" value="Amino_acid_permease_CS"/>
</dbReference>
<comment type="caution">
    <text evidence="7">The sequence shown here is derived from an EMBL/GenBank/DDBJ whole genome shotgun (WGS) entry which is preliminary data.</text>
</comment>
<dbReference type="Pfam" id="PF13520">
    <property type="entry name" value="AA_permease_2"/>
    <property type="match status" value="1"/>
</dbReference>
<feature type="transmembrane region" description="Helical" evidence="6">
    <location>
        <begin position="74"/>
        <end position="93"/>
    </location>
</feature>
<evidence type="ECO:0000256" key="2">
    <source>
        <dbReference type="ARBA" id="ARBA00022448"/>
    </source>
</evidence>
<organism evidence="7 8">
    <name type="scientific">Conoideocrella luteorostrata</name>
    <dbReference type="NCBI Taxonomy" id="1105319"/>
    <lineage>
        <taxon>Eukaryota</taxon>
        <taxon>Fungi</taxon>
        <taxon>Dikarya</taxon>
        <taxon>Ascomycota</taxon>
        <taxon>Pezizomycotina</taxon>
        <taxon>Sordariomycetes</taxon>
        <taxon>Hypocreomycetidae</taxon>
        <taxon>Hypocreales</taxon>
        <taxon>Clavicipitaceae</taxon>
        <taxon>Conoideocrella</taxon>
    </lineage>
</organism>
<dbReference type="GO" id="GO:0022857">
    <property type="term" value="F:transmembrane transporter activity"/>
    <property type="evidence" value="ECO:0007669"/>
    <property type="project" value="InterPro"/>
</dbReference>
<feature type="transmembrane region" description="Helical" evidence="6">
    <location>
        <begin position="388"/>
        <end position="406"/>
    </location>
</feature>
<feature type="transmembrane region" description="Helical" evidence="6">
    <location>
        <begin position="412"/>
        <end position="434"/>
    </location>
</feature>
<dbReference type="PROSITE" id="PS00218">
    <property type="entry name" value="AMINO_ACID_PERMEASE_1"/>
    <property type="match status" value="1"/>
</dbReference>
<dbReference type="GO" id="GO:0016020">
    <property type="term" value="C:membrane"/>
    <property type="evidence" value="ECO:0007669"/>
    <property type="project" value="UniProtKB-SubCell"/>
</dbReference>
<evidence type="ECO:0000313" key="8">
    <source>
        <dbReference type="Proteomes" id="UP001251528"/>
    </source>
</evidence>
<name>A0AAJ0D179_9HYPO</name>
<protein>
    <recommendedName>
        <fullName evidence="9">Choline transport protein</fullName>
    </recommendedName>
</protein>
<evidence type="ECO:0000256" key="3">
    <source>
        <dbReference type="ARBA" id="ARBA00022692"/>
    </source>
</evidence>
<evidence type="ECO:0008006" key="9">
    <source>
        <dbReference type="Google" id="ProtNLM"/>
    </source>
</evidence>
<gene>
    <name evidence="7" type="ORF">QQS21_000956</name>
</gene>
<evidence type="ECO:0000256" key="5">
    <source>
        <dbReference type="ARBA" id="ARBA00023136"/>
    </source>
</evidence>
<dbReference type="Gene3D" id="1.20.1740.10">
    <property type="entry name" value="Amino acid/polyamine transporter I"/>
    <property type="match status" value="1"/>
</dbReference>
<dbReference type="AlphaFoldDB" id="A0AAJ0D179"/>
<feature type="transmembrane region" description="Helical" evidence="6">
    <location>
        <begin position="283"/>
        <end position="304"/>
    </location>
</feature>
<keyword evidence="4 6" id="KW-1133">Transmembrane helix</keyword>
<feature type="transmembrane region" description="Helical" evidence="6">
    <location>
        <begin position="454"/>
        <end position="472"/>
    </location>
</feature>
<feature type="transmembrane region" description="Helical" evidence="6">
    <location>
        <begin position="120"/>
        <end position="149"/>
    </location>
</feature>
<keyword evidence="3 6" id="KW-0812">Transmembrane</keyword>
<dbReference type="EMBL" id="JASWJB010000009">
    <property type="protein sequence ID" value="KAK2613027.1"/>
    <property type="molecule type" value="Genomic_DNA"/>
</dbReference>
<dbReference type="InterPro" id="IPR002293">
    <property type="entry name" value="AA/rel_permease1"/>
</dbReference>
<keyword evidence="5 6" id="KW-0472">Membrane</keyword>
<dbReference type="PIRSF" id="PIRSF006060">
    <property type="entry name" value="AA_transporter"/>
    <property type="match status" value="1"/>
</dbReference>
<dbReference type="Proteomes" id="UP001251528">
    <property type="component" value="Unassembled WGS sequence"/>
</dbReference>
<keyword evidence="2" id="KW-0813">Transport</keyword>
<keyword evidence="8" id="KW-1185">Reference proteome</keyword>
<feature type="transmembrane region" description="Helical" evidence="6">
    <location>
        <begin position="169"/>
        <end position="187"/>
    </location>
</feature>
<feature type="transmembrane region" description="Helical" evidence="6">
    <location>
        <begin position="484"/>
        <end position="502"/>
    </location>
</feature>
<sequence length="538" mass="58838">MAAENNDTFLKPTASTPQDTRDAFDLAGLGHGQAMVRKFSLWSMSALAFCVLGTWAAIASSLQTGLSNGGPISVLWGLLLITACNLCLAVSLGELCSSMPTALGQAYYVYKLCESETGRLLSYLCAWTNIFGWWTASASLLAFNTNFIIGLKLLYEPEWDGANQPWVSFLIYLSLSVFVTGFNAMGCRKDQVLPWLNNIMGGLFAALFLVFSAALIIAVATSDRLVFRRPGFVFATWFNETGWPDGIVWFLGLLQSSYGLTAFDSVIHMIEEVPDPRRNGPKAIYLAVLTGAFTGFFFMMICLFSMQDIEKVTNSPTGLPFIGLIHEVMGKDGAAALIAIFTFNTIGQNVSVATTASRMTWGFARDGGLPWSTYLSKVDPAWKAPVRAIWTQGILTALIGVLYLFSTTVLTAIVSVSTVALMISYGLPISVLLIVGRDRLCPGPFRLGKLGTPLNYVGIVTCVVTTVFFFFPSNPNPSGSDMNYAIAVFGIMVVVSVGFWFLRGYRTYMRTEEVDQDIIVAQQQPEEISRQNSIAKRE</sequence>
<evidence type="ECO:0000256" key="4">
    <source>
        <dbReference type="ARBA" id="ARBA00022989"/>
    </source>
</evidence>
<accession>A0AAJ0D179</accession>
<comment type="subcellular location">
    <subcellularLocation>
        <location evidence="1">Membrane</location>
        <topology evidence="1">Multi-pass membrane protein</topology>
    </subcellularLocation>
</comment>
<evidence type="ECO:0000256" key="6">
    <source>
        <dbReference type="SAM" id="Phobius"/>
    </source>
</evidence>
<dbReference type="PANTHER" id="PTHR45649">
    <property type="entry name" value="AMINO-ACID PERMEASE BAT1"/>
    <property type="match status" value="1"/>
</dbReference>
<reference evidence="7" key="1">
    <citation type="submission" date="2023-06" db="EMBL/GenBank/DDBJ databases">
        <title>Conoideocrella luteorostrata (Hypocreales: Clavicipitaceae), a potential biocontrol fungus for elongate hemlock scale in United States Christmas tree production areas.</title>
        <authorList>
            <person name="Barrett H."/>
            <person name="Lovett B."/>
            <person name="Macias A.M."/>
            <person name="Stajich J.E."/>
            <person name="Kasson M.T."/>
        </authorList>
    </citation>
    <scope>NUCLEOTIDE SEQUENCE</scope>
    <source>
        <strain evidence="7">ARSEF 14590</strain>
    </source>
</reference>